<dbReference type="AlphaFoldDB" id="A0A401GCS0"/>
<evidence type="ECO:0000256" key="1">
    <source>
        <dbReference type="SAM" id="MobiDB-lite"/>
    </source>
</evidence>
<reference evidence="2 3" key="1">
    <citation type="journal article" date="2018" name="Sci. Rep.">
        <title>Genome sequence of the cauliflower mushroom Sparassis crispa (Hanabiratake) and its association with beneficial usage.</title>
        <authorList>
            <person name="Kiyama R."/>
            <person name="Furutani Y."/>
            <person name="Kawaguchi K."/>
            <person name="Nakanishi T."/>
        </authorList>
    </citation>
    <scope>NUCLEOTIDE SEQUENCE [LARGE SCALE GENOMIC DNA]</scope>
</reference>
<accession>A0A401GCS0</accession>
<dbReference type="RefSeq" id="XP_027610887.1">
    <property type="nucleotide sequence ID" value="XM_027755086.1"/>
</dbReference>
<evidence type="ECO:0000313" key="3">
    <source>
        <dbReference type="Proteomes" id="UP000287166"/>
    </source>
</evidence>
<comment type="caution">
    <text evidence="2">The sequence shown here is derived from an EMBL/GenBank/DDBJ whole genome shotgun (WGS) entry which is preliminary data.</text>
</comment>
<dbReference type="EMBL" id="BFAD01000002">
    <property type="protein sequence ID" value="GBE79974.1"/>
    <property type="molecule type" value="Genomic_DNA"/>
</dbReference>
<dbReference type="Proteomes" id="UP000287166">
    <property type="component" value="Unassembled WGS sequence"/>
</dbReference>
<dbReference type="GeneID" id="38776891"/>
<keyword evidence="3" id="KW-1185">Reference proteome</keyword>
<organism evidence="2 3">
    <name type="scientific">Sparassis crispa</name>
    <dbReference type="NCBI Taxonomy" id="139825"/>
    <lineage>
        <taxon>Eukaryota</taxon>
        <taxon>Fungi</taxon>
        <taxon>Dikarya</taxon>
        <taxon>Basidiomycota</taxon>
        <taxon>Agaricomycotina</taxon>
        <taxon>Agaricomycetes</taxon>
        <taxon>Polyporales</taxon>
        <taxon>Sparassidaceae</taxon>
        <taxon>Sparassis</taxon>
    </lineage>
</organism>
<protein>
    <submittedName>
        <fullName evidence="2">Uncharacterized protein</fullName>
    </submittedName>
</protein>
<feature type="compositionally biased region" description="Basic and acidic residues" evidence="1">
    <location>
        <begin position="76"/>
        <end position="90"/>
    </location>
</feature>
<dbReference type="InParanoid" id="A0A401GCS0"/>
<proteinExistence type="predicted"/>
<feature type="region of interest" description="Disordered" evidence="1">
    <location>
        <begin position="76"/>
        <end position="97"/>
    </location>
</feature>
<gene>
    <name evidence="2" type="ORF">SCP_0211760</name>
</gene>
<name>A0A401GCS0_9APHY</name>
<evidence type="ECO:0000313" key="2">
    <source>
        <dbReference type="EMBL" id="GBE79974.1"/>
    </source>
</evidence>
<sequence>MSAGWFVILVRGYVHPCRDDCDAKKWMRLRKMVGITEIVHWVRANEEGEVERELVLVTSEEWIVRAVSREECVFDKSSDKDSVDDPKKGEGCAVEDD</sequence>